<dbReference type="EMBL" id="RXLP01000021">
    <property type="protein sequence ID" value="TCD54121.1"/>
    <property type="molecule type" value="Genomic_DNA"/>
</dbReference>
<dbReference type="InterPro" id="IPR010985">
    <property type="entry name" value="Ribbon_hlx_hlx"/>
</dbReference>
<proteinExistence type="predicted"/>
<dbReference type="Proteomes" id="UP000291289">
    <property type="component" value="Unassembled WGS sequence"/>
</dbReference>
<dbReference type="SUPFAM" id="SSF47598">
    <property type="entry name" value="Ribbon-helix-helix"/>
    <property type="match status" value="1"/>
</dbReference>
<dbReference type="AlphaFoldDB" id="A0A4R0QXF9"/>
<name>A0A4R0QXF9_9BIFI</name>
<comment type="caution">
    <text evidence="1">The sequence shown here is derived from an EMBL/GenBank/DDBJ whole genome shotgun (WGS) entry which is preliminary data.</text>
</comment>
<dbReference type="InterPro" id="IPR013321">
    <property type="entry name" value="Arc_rbn_hlx_hlx"/>
</dbReference>
<reference evidence="1 2" key="1">
    <citation type="submission" date="2018-12" db="EMBL/GenBank/DDBJ databases">
        <title>Alloscrdovia theropitheci sp. nov: a novel taxon from the feces of the bleeding-herat monkey (Theropithecus geleda).</title>
        <authorList>
            <person name="Modesto M."/>
        </authorList>
    </citation>
    <scope>NUCLEOTIDE SEQUENCE [LARGE SCALE GENOMIC DNA]</scope>
    <source>
        <strain evidence="1 2">GLDI4/2</strain>
    </source>
</reference>
<evidence type="ECO:0000313" key="2">
    <source>
        <dbReference type="Proteomes" id="UP000291289"/>
    </source>
</evidence>
<dbReference type="OrthoDB" id="9924977at2"/>
<sequence>MVNRVESLHRLQRDKDEPLRQLNVLISEDRHRLLKQYAVLSSQSMADVVSRLIDENIKDSR</sequence>
<dbReference type="Gene3D" id="1.10.1220.10">
    <property type="entry name" value="Met repressor-like"/>
    <property type="match status" value="1"/>
</dbReference>
<keyword evidence="2" id="KW-1185">Reference proteome</keyword>
<accession>A0A4R0QXF9</accession>
<dbReference type="GO" id="GO:0006355">
    <property type="term" value="P:regulation of DNA-templated transcription"/>
    <property type="evidence" value="ECO:0007669"/>
    <property type="project" value="InterPro"/>
</dbReference>
<evidence type="ECO:0000313" key="1">
    <source>
        <dbReference type="EMBL" id="TCD54121.1"/>
    </source>
</evidence>
<gene>
    <name evidence="1" type="ORF">EJ419_05575</name>
</gene>
<dbReference type="RefSeq" id="WP_131284459.1">
    <property type="nucleotide sequence ID" value="NZ_RXLP01000021.1"/>
</dbReference>
<protein>
    <submittedName>
        <fullName evidence="1">Uncharacterized protein</fullName>
    </submittedName>
</protein>
<organism evidence="1 2">
    <name type="scientific">Alloscardovia theropitheci</name>
    <dbReference type="NCBI Taxonomy" id="2496842"/>
    <lineage>
        <taxon>Bacteria</taxon>
        <taxon>Bacillati</taxon>
        <taxon>Actinomycetota</taxon>
        <taxon>Actinomycetes</taxon>
        <taxon>Bifidobacteriales</taxon>
        <taxon>Bifidobacteriaceae</taxon>
        <taxon>Alloscardovia</taxon>
    </lineage>
</organism>